<gene>
    <name evidence="1" type="ORF">LEP1GSC150_2545</name>
</gene>
<accession>M3H5I9</accession>
<organism evidence="1 2">
    <name type="scientific">Leptospira interrogans serovar Copenhageni str. LT2050</name>
    <dbReference type="NCBI Taxonomy" id="1001598"/>
    <lineage>
        <taxon>Bacteria</taxon>
        <taxon>Pseudomonadati</taxon>
        <taxon>Spirochaetota</taxon>
        <taxon>Spirochaetia</taxon>
        <taxon>Leptospirales</taxon>
        <taxon>Leptospiraceae</taxon>
        <taxon>Leptospira</taxon>
    </lineage>
</organism>
<dbReference type="AlphaFoldDB" id="M3H5I9"/>
<evidence type="ECO:0000313" key="2">
    <source>
        <dbReference type="Proteomes" id="UP000011778"/>
    </source>
</evidence>
<proteinExistence type="predicted"/>
<dbReference type="EMBL" id="AFMD02000492">
    <property type="protein sequence ID" value="EMG19624.1"/>
    <property type="molecule type" value="Genomic_DNA"/>
</dbReference>
<reference evidence="1 2" key="1">
    <citation type="submission" date="2013-02" db="EMBL/GenBank/DDBJ databases">
        <authorList>
            <person name="Harkins D.M."/>
            <person name="Durkin A.S."/>
            <person name="Brinkac L.M."/>
            <person name="Haft D.H."/>
            <person name="Selengut J.D."/>
            <person name="Sanka R."/>
            <person name="DePew J."/>
            <person name="Purushe J."/>
            <person name="Tulsiani S.M."/>
            <person name="Graham G.C."/>
            <person name="Burns M.-A."/>
            <person name="Dohnt M.F."/>
            <person name="Smythe L.D."/>
            <person name="McKay D.B."/>
            <person name="Craig S.B."/>
            <person name="Vinetz J.M."/>
            <person name="Sutton G.G."/>
            <person name="Nierman W.C."/>
            <person name="Fouts D.E."/>
        </authorList>
    </citation>
    <scope>NUCLEOTIDE SEQUENCE [LARGE SCALE GENOMIC DNA]</scope>
    <source>
        <strain evidence="1 2">LT2050</strain>
    </source>
</reference>
<dbReference type="Proteomes" id="UP000011778">
    <property type="component" value="Unassembled WGS sequence"/>
</dbReference>
<protein>
    <submittedName>
        <fullName evidence="1">Uncharacterized protein</fullName>
    </submittedName>
</protein>
<name>M3H5I9_LEPIT</name>
<sequence length="39" mass="4722">MFFDLFKRTDLKIDSQFSFFFAVIENERNYNGDCSLFLC</sequence>
<comment type="caution">
    <text evidence="1">The sequence shown here is derived from an EMBL/GenBank/DDBJ whole genome shotgun (WGS) entry which is preliminary data.</text>
</comment>
<evidence type="ECO:0000313" key="1">
    <source>
        <dbReference type="EMBL" id="EMG19624.1"/>
    </source>
</evidence>